<dbReference type="Proteomes" id="UP000042997">
    <property type="component" value="Unassembled WGS sequence"/>
</dbReference>
<proteinExistence type="predicted"/>
<organism evidence="2 3">
    <name type="scientific">Rhodococcus ruber</name>
    <dbReference type="NCBI Taxonomy" id="1830"/>
    <lineage>
        <taxon>Bacteria</taxon>
        <taxon>Bacillati</taxon>
        <taxon>Actinomycetota</taxon>
        <taxon>Actinomycetes</taxon>
        <taxon>Mycobacteriales</taxon>
        <taxon>Nocardiaceae</taxon>
        <taxon>Rhodococcus</taxon>
    </lineage>
</organism>
<dbReference type="PANTHER" id="PTHR35535">
    <property type="entry name" value="HEAT SHOCK PROTEIN HSLJ"/>
    <property type="match status" value="1"/>
</dbReference>
<dbReference type="Pfam" id="PF03724">
    <property type="entry name" value="META"/>
    <property type="match status" value="2"/>
</dbReference>
<dbReference type="PANTHER" id="PTHR35535:SF2">
    <property type="entry name" value="DUF306 DOMAIN-CONTAINING PROTEIN"/>
    <property type="match status" value="1"/>
</dbReference>
<dbReference type="InterPro" id="IPR038670">
    <property type="entry name" value="HslJ-like_sf"/>
</dbReference>
<dbReference type="InterPro" id="IPR005184">
    <property type="entry name" value="DUF306_Meta_HslJ"/>
</dbReference>
<dbReference type="AlphaFoldDB" id="A0A098BT33"/>
<evidence type="ECO:0000313" key="3">
    <source>
        <dbReference type="Proteomes" id="UP000042997"/>
    </source>
</evidence>
<accession>A0A098BT33</accession>
<dbReference type="InterPro" id="IPR053147">
    <property type="entry name" value="Hsp_HslJ-like"/>
</dbReference>
<dbReference type="EMBL" id="CCSD01000103">
    <property type="protein sequence ID" value="CDZ91843.1"/>
    <property type="molecule type" value="Genomic_DNA"/>
</dbReference>
<evidence type="ECO:0000259" key="1">
    <source>
        <dbReference type="Pfam" id="PF03724"/>
    </source>
</evidence>
<evidence type="ECO:0000313" key="2">
    <source>
        <dbReference type="EMBL" id="CDZ91843.1"/>
    </source>
</evidence>
<sequence>MTGMLRTLGLSVLLTLAATTAACAGDGAATAPQDPAVLTGRAFVSTAVSGPPIPGGGPLVVEFPESGRIAATAGCNRSVGAVDLADGVLRADRLASTLMSCPPPIDGADTWLSDLFAAQPRWHLDGDVLTLDGGDVSVSLLDRTVADPDRPVVGTQWVLTELVTATAVSTSRVLEKAAPTLTVAADGTVSGSTGCNRFTGNAAVGDTALTFGPLATTRAACPDPELADIESAVLAVLSGEVRYTVEGAQMRLTAADGVTGLGYTAR</sequence>
<protein>
    <submittedName>
        <fullName evidence="2">Heat shock protein HslJ</fullName>
    </submittedName>
</protein>
<gene>
    <name evidence="2" type="ORF">RHRU231_880039</name>
</gene>
<feature type="domain" description="DUF306" evidence="1">
    <location>
        <begin position="151"/>
        <end position="258"/>
    </location>
</feature>
<name>A0A098BT33_9NOCA</name>
<reference evidence="2 3" key="1">
    <citation type="journal article" date="2014" name="Genome Announc.">
        <title>Draft Genome Sequence of Propane- and Butane-Oxidizing Actinobacterium Rhodococcus ruber IEGM 231.</title>
        <authorList>
            <person name="Ivshina I.B."/>
            <person name="Kuyukina M.S."/>
            <person name="Krivoruchko A.V."/>
            <person name="Barbe V."/>
            <person name="Fischer C."/>
        </authorList>
    </citation>
    <scope>NUCLEOTIDE SEQUENCE [LARGE SCALE GENOMIC DNA]</scope>
</reference>
<dbReference type="PROSITE" id="PS51257">
    <property type="entry name" value="PROKAR_LIPOPROTEIN"/>
    <property type="match status" value="1"/>
</dbReference>
<keyword evidence="2" id="KW-0346">Stress response</keyword>
<dbReference type="eggNOG" id="COG3187">
    <property type="taxonomic scope" value="Bacteria"/>
</dbReference>
<dbReference type="Gene3D" id="2.40.128.270">
    <property type="match status" value="2"/>
</dbReference>
<feature type="domain" description="DUF306" evidence="1">
    <location>
        <begin position="36"/>
        <end position="135"/>
    </location>
</feature>